<evidence type="ECO:0000313" key="2">
    <source>
        <dbReference type="EMBL" id="RFM23730.1"/>
    </source>
</evidence>
<dbReference type="PANTHER" id="PTHR43155">
    <property type="entry name" value="CYCLIC DI-GMP PHOSPHODIESTERASE PA4108-RELATED"/>
    <property type="match status" value="1"/>
</dbReference>
<evidence type="ECO:0000313" key="3">
    <source>
        <dbReference type="Proteomes" id="UP000266389"/>
    </source>
</evidence>
<feature type="domain" description="HD-GYP" evidence="1">
    <location>
        <begin position="427"/>
        <end position="639"/>
    </location>
</feature>
<dbReference type="AlphaFoldDB" id="A0A395LYX2"/>
<dbReference type="SMART" id="SM00471">
    <property type="entry name" value="HDc"/>
    <property type="match status" value="1"/>
</dbReference>
<dbReference type="Pfam" id="PF01590">
    <property type="entry name" value="GAF"/>
    <property type="match status" value="1"/>
</dbReference>
<dbReference type="SUPFAM" id="SSF55781">
    <property type="entry name" value="GAF domain-like"/>
    <property type="match status" value="1"/>
</dbReference>
<dbReference type="InterPro" id="IPR029016">
    <property type="entry name" value="GAF-like_dom_sf"/>
</dbReference>
<dbReference type="SUPFAM" id="SSF109604">
    <property type="entry name" value="HD-domain/PDEase-like"/>
    <property type="match status" value="2"/>
</dbReference>
<organism evidence="2 3">
    <name type="scientific">Candidatus Thermochlorobacter aerophilus</name>
    <dbReference type="NCBI Taxonomy" id="1868324"/>
    <lineage>
        <taxon>Bacteria</taxon>
        <taxon>Pseudomonadati</taxon>
        <taxon>Chlorobiota</taxon>
        <taxon>Chlorobiia</taxon>
        <taxon>Chlorobiales</taxon>
        <taxon>Candidatus Thermochlorobacteriaceae</taxon>
        <taxon>Candidatus Thermochlorobacter</taxon>
    </lineage>
</organism>
<dbReference type="PANTHER" id="PTHR43155:SF2">
    <property type="entry name" value="CYCLIC DI-GMP PHOSPHODIESTERASE PA4108"/>
    <property type="match status" value="1"/>
</dbReference>
<dbReference type="Pfam" id="PF13487">
    <property type="entry name" value="HD_5"/>
    <property type="match status" value="1"/>
</dbReference>
<dbReference type="InterPro" id="IPR003607">
    <property type="entry name" value="HD/PDEase_dom"/>
</dbReference>
<reference evidence="2 3" key="1">
    <citation type="journal article" date="2011" name="ISME J.">
        <title>Community ecology of hot spring cyanobacterial mats: predominant populations and their functional potential.</title>
        <authorList>
            <person name="Klatt C.G."/>
            <person name="Wood J.M."/>
            <person name="Rusch D.B."/>
            <person name="Bateson M.M."/>
            <person name="Hamamura N."/>
            <person name="Heidelberg J.F."/>
            <person name="Grossman A.R."/>
            <person name="Bhaya D."/>
            <person name="Cohan F.M."/>
            <person name="Kuhl M."/>
            <person name="Bryant D.A."/>
            <person name="Ward D.M."/>
        </authorList>
    </citation>
    <scope>NUCLEOTIDE SEQUENCE [LARGE SCALE GENOMIC DNA]</scope>
    <source>
        <strain evidence="2">OS</strain>
    </source>
</reference>
<dbReference type="InterPro" id="IPR037522">
    <property type="entry name" value="HD_GYP_dom"/>
</dbReference>
<evidence type="ECO:0000259" key="1">
    <source>
        <dbReference type="PROSITE" id="PS51832"/>
    </source>
</evidence>
<dbReference type="SMART" id="SM00065">
    <property type="entry name" value="GAF"/>
    <property type="match status" value="1"/>
</dbReference>
<accession>A0A395LYX2</accession>
<gene>
    <name evidence="2" type="ORF">D0433_09385</name>
</gene>
<name>A0A395LYX2_9BACT</name>
<sequence length="682" mass="77757">MHSFYDYHSTAHSCTIIEHAHTLPDADVVFLTDPAVAHRIERILRKHAKRKFAIVVIASSEELADLQDPTELLNLHIIDILEAPISHRQFAITLRRLQFFFKERNKLDILKRQLIEQRNELQKLNDIGIALSSERDVTKLLEMILSICMEITGADAGSVYVVEDKPGVAADPANYFANKQLRFRHTKNSSKPVPFKEFTMPISNSSIVGAATLSGVPLNIPDVYEIPPDATYSFNRGFDVASGYRTKSMLTVPMLNRNKETIGAVQLLNKKRDPNVLLTDEETTAKYVIPFDKSDEDFIYSLASQAAIALENQILFEAHRKLLEAFIRLIAEAIDKKSPYTGGHCNRVPVLTEMLAKAACESQEEPFKDFNLNDEQWYELHIAAWLHDCGKIVTPVNIMDKATKLEKIYDRIETIKTRFEILRRDLALEYQRALHAPNGKSPEQLEAEFKQKLAELDDEQKFIEKVNIGSEYLDDESIERIKRISTRKLVINGEEVPLLNDDEVYNLSVRRGTLTPEERKIINDHIVVTIEMLEKLPFPRNLMRVPEYAGGHHEKMDGTGYPRGLTREQMSIPARIIAIADVFEALTATDRPYKRSKTLSEVMAIMGKMKEDNHLDPDLFNLFVKSGVYREYAKMYMSPELIDEVDEESLIRIQPRARKPAEETVSLMTMEAHHDAVGTPSA</sequence>
<dbReference type="PROSITE" id="PS51832">
    <property type="entry name" value="HD_GYP"/>
    <property type="match status" value="1"/>
</dbReference>
<dbReference type="EMBL" id="PHFL01000059">
    <property type="protein sequence ID" value="RFM23730.1"/>
    <property type="molecule type" value="Genomic_DNA"/>
</dbReference>
<dbReference type="Gene3D" id="3.30.450.40">
    <property type="match status" value="1"/>
</dbReference>
<protein>
    <submittedName>
        <fullName evidence="2">GAF domain-containing protein</fullName>
    </submittedName>
</protein>
<comment type="caution">
    <text evidence="2">The sequence shown here is derived from an EMBL/GenBank/DDBJ whole genome shotgun (WGS) entry which is preliminary data.</text>
</comment>
<dbReference type="Proteomes" id="UP000266389">
    <property type="component" value="Unassembled WGS sequence"/>
</dbReference>
<proteinExistence type="predicted"/>
<dbReference type="Gene3D" id="1.10.3210.10">
    <property type="entry name" value="Hypothetical protein af1432"/>
    <property type="match status" value="2"/>
</dbReference>
<dbReference type="CDD" id="cd00077">
    <property type="entry name" value="HDc"/>
    <property type="match status" value="1"/>
</dbReference>
<dbReference type="InterPro" id="IPR003018">
    <property type="entry name" value="GAF"/>
</dbReference>